<dbReference type="InterPro" id="IPR006674">
    <property type="entry name" value="HD_domain"/>
</dbReference>
<name>A0ABS4CI93_9ENTE</name>
<dbReference type="PANTHER" id="PTHR11373">
    <property type="entry name" value="DEOXYNUCLEOSIDE TRIPHOSPHATE TRIPHOSPHOHYDROLASE"/>
    <property type="match status" value="1"/>
</dbReference>
<proteinExistence type="predicted"/>
<evidence type="ECO:0000313" key="3">
    <source>
        <dbReference type="Proteomes" id="UP000673375"/>
    </source>
</evidence>
<dbReference type="Pfam" id="PF01966">
    <property type="entry name" value="HD"/>
    <property type="match status" value="1"/>
</dbReference>
<comment type="caution">
    <text evidence="2">The sequence shown here is derived from an EMBL/GenBank/DDBJ whole genome shotgun (WGS) entry which is preliminary data.</text>
</comment>
<dbReference type="SMART" id="SM00471">
    <property type="entry name" value="HDc"/>
    <property type="match status" value="1"/>
</dbReference>
<reference evidence="2 3" key="1">
    <citation type="submission" date="2020-12" db="EMBL/GenBank/DDBJ databases">
        <title>Vagococcus allomyrinae sp. nov. and Enterococcus lavae sp. nov., isolated from the larvae of Allomyrina dichotoma.</title>
        <authorList>
            <person name="Lee S.D."/>
        </authorList>
    </citation>
    <scope>NUCLEOTIDE SEQUENCE [LARGE SCALE GENOMIC DNA]</scope>
    <source>
        <strain evidence="2 3">BWM-S5</strain>
    </source>
</reference>
<feature type="domain" description="HD" evidence="1">
    <location>
        <begin position="49"/>
        <end position="151"/>
    </location>
</feature>
<dbReference type="PANTHER" id="PTHR11373:SF41">
    <property type="entry name" value="METAL-DEPENDENT PHOSPHOHYDROLASE"/>
    <property type="match status" value="1"/>
</dbReference>
<dbReference type="CDD" id="cd00077">
    <property type="entry name" value="HDc"/>
    <property type="match status" value="1"/>
</dbReference>
<gene>
    <name evidence="2" type="ORF">I6N96_05445</name>
</gene>
<dbReference type="Proteomes" id="UP000673375">
    <property type="component" value="Unassembled WGS sequence"/>
</dbReference>
<dbReference type="Gene3D" id="1.10.3210.10">
    <property type="entry name" value="Hypothetical protein af1432"/>
    <property type="match status" value="1"/>
</dbReference>
<dbReference type="InterPro" id="IPR003607">
    <property type="entry name" value="HD/PDEase_dom"/>
</dbReference>
<dbReference type="PROSITE" id="PS51831">
    <property type="entry name" value="HD"/>
    <property type="match status" value="1"/>
</dbReference>
<dbReference type="EMBL" id="JAEDXU010000002">
    <property type="protein sequence ID" value="MBP1045715.1"/>
    <property type="molecule type" value="Genomic_DNA"/>
</dbReference>
<protein>
    <submittedName>
        <fullName evidence="2">HD domain-containing protein</fullName>
    </submittedName>
</protein>
<accession>A0ABS4CI93</accession>
<organism evidence="2 3">
    <name type="scientific">Enterococcus larvae</name>
    <dbReference type="NCBI Taxonomy" id="2794352"/>
    <lineage>
        <taxon>Bacteria</taxon>
        <taxon>Bacillati</taxon>
        <taxon>Bacillota</taxon>
        <taxon>Bacilli</taxon>
        <taxon>Lactobacillales</taxon>
        <taxon>Enterococcaceae</taxon>
        <taxon>Enterococcus</taxon>
    </lineage>
</organism>
<dbReference type="SUPFAM" id="SSF109604">
    <property type="entry name" value="HD-domain/PDEase-like"/>
    <property type="match status" value="1"/>
</dbReference>
<evidence type="ECO:0000259" key="1">
    <source>
        <dbReference type="PROSITE" id="PS51831"/>
    </source>
</evidence>
<dbReference type="InterPro" id="IPR050135">
    <property type="entry name" value="dGTPase-like"/>
</dbReference>
<keyword evidence="3" id="KW-1185">Reference proteome</keyword>
<evidence type="ECO:0000313" key="2">
    <source>
        <dbReference type="EMBL" id="MBP1045715.1"/>
    </source>
</evidence>
<dbReference type="RefSeq" id="WP_209556502.1">
    <property type="nucleotide sequence ID" value="NZ_JAEDXU010000002.1"/>
</dbReference>
<sequence length="332" mass="38514">MRISDALYGEYMLEDVLSALIESKEIQRLKDVHMAGAAYLVDSCWNETRYEHSVGVMLLIRRLGGSLEEQIAGLLHDVSHTAFSHLIDFVMKNTKEDFHEEIKEQQLKESTIPAILAEYGYDYTTLLLNDDQWSILEQSAPDICADRIDYTLREIHRYFDVPLTEIHGFIKAMEIIDGKIVLTELFWGEWFVDQYKKIVIDFFYAPLNVYSCEIVGKMLAHSLKTGVVTESDLHETDTFLWQKMTISKDRQLHAWAKQLRAKISFAFVDEDSMYDLHQQKKVRYVDPLIEYQGDVISVSKLSQSAAEQITQMIEQGEKGIYLSYRIEEIVDN</sequence>